<feature type="transmembrane region" description="Helical" evidence="1">
    <location>
        <begin position="112"/>
        <end position="130"/>
    </location>
</feature>
<dbReference type="RefSeq" id="WP_179270456.1">
    <property type="nucleotide sequence ID" value="NZ_CP058579.1"/>
</dbReference>
<dbReference type="Proteomes" id="UP000509626">
    <property type="component" value="Chromosome"/>
</dbReference>
<organism evidence="2 3">
    <name type="scientific">Halorarum salinum</name>
    <dbReference type="NCBI Taxonomy" id="2743089"/>
    <lineage>
        <taxon>Archaea</taxon>
        <taxon>Methanobacteriati</taxon>
        <taxon>Methanobacteriota</taxon>
        <taxon>Stenosarchaea group</taxon>
        <taxon>Halobacteria</taxon>
        <taxon>Halobacteriales</taxon>
        <taxon>Haloferacaceae</taxon>
        <taxon>Halorarum</taxon>
    </lineage>
</organism>
<dbReference type="AlphaFoldDB" id="A0A7D5LD47"/>
<feature type="transmembrane region" description="Helical" evidence="1">
    <location>
        <begin position="12"/>
        <end position="34"/>
    </location>
</feature>
<proteinExistence type="predicted"/>
<evidence type="ECO:0000313" key="3">
    <source>
        <dbReference type="Proteomes" id="UP000509626"/>
    </source>
</evidence>
<accession>A0A7D5LD47</accession>
<feature type="transmembrane region" description="Helical" evidence="1">
    <location>
        <begin position="74"/>
        <end position="92"/>
    </location>
</feature>
<keyword evidence="1" id="KW-0472">Membrane</keyword>
<dbReference type="GeneID" id="56039786"/>
<dbReference type="OrthoDB" id="313608at2157"/>
<evidence type="ECO:0000313" key="2">
    <source>
        <dbReference type="EMBL" id="QLG63872.1"/>
    </source>
</evidence>
<sequence length="151" mass="15979">MSSRWFDGQLKQVASLVGVSTVLLTADFVGVLALVTGNAAGFGDRFPAYVLVMAIAFVITIVGLSHYGLEGRTVLSASTGVSVLALVTGTLAGEGLRYAVVEPATVFDVQLLFYLLAAGLIGTGLSFWTVNHWREFVRGRTVESDAHVSVE</sequence>
<keyword evidence="1" id="KW-0812">Transmembrane</keyword>
<keyword evidence="3" id="KW-1185">Reference proteome</keyword>
<dbReference type="EMBL" id="CP058579">
    <property type="protein sequence ID" value="QLG63872.1"/>
    <property type="molecule type" value="Genomic_DNA"/>
</dbReference>
<keyword evidence="1" id="KW-1133">Transmembrane helix</keyword>
<name>A0A7D5LD47_9EURY</name>
<feature type="transmembrane region" description="Helical" evidence="1">
    <location>
        <begin position="46"/>
        <end position="67"/>
    </location>
</feature>
<protein>
    <submittedName>
        <fullName evidence="2">Uncharacterized protein</fullName>
    </submittedName>
</protein>
<evidence type="ECO:0000256" key="1">
    <source>
        <dbReference type="SAM" id="Phobius"/>
    </source>
</evidence>
<dbReference type="KEGG" id="halu:HUG12_19965"/>
<reference evidence="2 3" key="1">
    <citation type="submission" date="2020-06" db="EMBL/GenBank/DDBJ databases">
        <title>NJ-3-1, isolated from saline soil.</title>
        <authorList>
            <person name="Cui H.L."/>
            <person name="Shi X."/>
        </authorList>
    </citation>
    <scope>NUCLEOTIDE SEQUENCE [LARGE SCALE GENOMIC DNA]</scope>
    <source>
        <strain evidence="2 3">NJ-3-1</strain>
    </source>
</reference>
<gene>
    <name evidence="2" type="ORF">HUG12_19965</name>
</gene>